<accession>A0A371CGA9</accession>
<evidence type="ECO:0000313" key="1">
    <source>
        <dbReference type="EMBL" id="RDW95440.1"/>
    </source>
</evidence>
<keyword evidence="2" id="KW-1185">Reference proteome</keyword>
<name>A0A371CGA9_9GAMM</name>
<dbReference type="Proteomes" id="UP000013165">
    <property type="component" value="Unassembled WGS sequence"/>
</dbReference>
<dbReference type="AlphaFoldDB" id="A0A371CGA9"/>
<protein>
    <submittedName>
        <fullName evidence="1">Uncharacterized protein</fullName>
    </submittedName>
</protein>
<evidence type="ECO:0000313" key="2">
    <source>
        <dbReference type="Proteomes" id="UP000013165"/>
    </source>
</evidence>
<organism evidence="1 2">
    <name type="scientific">Marinobacter nanhaiticus D15-8W</name>
    <dbReference type="NCBI Taxonomy" id="626887"/>
    <lineage>
        <taxon>Bacteria</taxon>
        <taxon>Pseudomonadati</taxon>
        <taxon>Pseudomonadota</taxon>
        <taxon>Gammaproteobacteria</taxon>
        <taxon>Pseudomonadales</taxon>
        <taxon>Marinobacteraceae</taxon>
        <taxon>Marinobacter</taxon>
    </lineage>
</organism>
<reference evidence="1 2" key="1">
    <citation type="journal article" date="2013" name="Genome Announc.">
        <title>Genome Sequence of the Polycyclic Aromatic Hydrocarbon-Degrading Bacterium Strain Marinobacter nanhaiticus D15-8WT.</title>
        <authorList>
            <person name="Cui Z."/>
            <person name="Gao W."/>
            <person name="Li Q."/>
            <person name="Xu G."/>
            <person name="Zheng L."/>
        </authorList>
    </citation>
    <scope>NUCLEOTIDE SEQUENCE [LARGE SCALE GENOMIC DNA]</scope>
    <source>
        <strain evidence="1 2">D15-8W</strain>
    </source>
</reference>
<dbReference type="EMBL" id="APLQ01000011">
    <property type="protein sequence ID" value="RDW95440.1"/>
    <property type="molecule type" value="Genomic_DNA"/>
</dbReference>
<gene>
    <name evidence="1" type="ORF">J057_24205</name>
</gene>
<proteinExistence type="predicted"/>
<comment type="caution">
    <text evidence="1">The sequence shown here is derived from an EMBL/GenBank/DDBJ whole genome shotgun (WGS) entry which is preliminary data.</text>
</comment>
<sequence length="67" mass="7290">MFTVFPPKRSLQNSKLAPLDAVQKMPGEEAGEKLIWIKCVANFTGNGLDPAGFLPDLACRLLRSSEA</sequence>